<dbReference type="InParanoid" id="A0A6L2P9T0"/>
<accession>A0A6L2P9T0</accession>
<keyword evidence="2" id="KW-1185">Reference proteome</keyword>
<gene>
    <name evidence="1" type="ORF">Cfor_00264</name>
</gene>
<protein>
    <recommendedName>
        <fullName evidence="3">Endonuclease/exonuclease/phosphatase domain-containing protein</fullName>
    </recommendedName>
</protein>
<sequence>MGKAYKLCCIKGLAIGSTMFEHKNIHFRTWKSPDALTFNQIDHVLRDGQYVSDLLDVKTHRGANINSDHFLVLTCIQLRISTVKKLKGEKGRKLNCEKLRSDDIAQMYAHKVSEYLVDSDQGHNTLVEERCRHLPYSISKAATEVLGEQDKGRKTDNWFDGECKSATNAKNKAYGLMQQRRYSRSSVEAYCKVRREEKEVCRRRKREYENWKMEELEELHKMKQARKFYKEINKVHKEYKPRLTVCKNEQGEILSDKASILDRWQRYFGELLARQVCKQAKAKTGEDSIRHLDGEERPPSWGEVTRAIQRLKNGKAPGSDTLQAELYKFRGRECEKKIRELILTIWDAEGIPKEWNLSLICPILKKRRPVNLLQL</sequence>
<evidence type="ECO:0000313" key="2">
    <source>
        <dbReference type="Proteomes" id="UP000502823"/>
    </source>
</evidence>
<dbReference type="OrthoDB" id="8195170at2759"/>
<dbReference type="AlphaFoldDB" id="A0A6L2P9T0"/>
<proteinExistence type="predicted"/>
<dbReference type="EMBL" id="BLKM01000111">
    <property type="protein sequence ID" value="GFG29094.1"/>
    <property type="molecule type" value="Genomic_DNA"/>
</dbReference>
<organism evidence="1 2">
    <name type="scientific">Coptotermes formosanus</name>
    <name type="common">Formosan subterranean termite</name>
    <dbReference type="NCBI Taxonomy" id="36987"/>
    <lineage>
        <taxon>Eukaryota</taxon>
        <taxon>Metazoa</taxon>
        <taxon>Ecdysozoa</taxon>
        <taxon>Arthropoda</taxon>
        <taxon>Hexapoda</taxon>
        <taxon>Insecta</taxon>
        <taxon>Pterygota</taxon>
        <taxon>Neoptera</taxon>
        <taxon>Polyneoptera</taxon>
        <taxon>Dictyoptera</taxon>
        <taxon>Blattodea</taxon>
        <taxon>Blattoidea</taxon>
        <taxon>Termitoidae</taxon>
        <taxon>Rhinotermitidae</taxon>
        <taxon>Coptotermes</taxon>
    </lineage>
</organism>
<dbReference type="PANTHER" id="PTHR19446">
    <property type="entry name" value="REVERSE TRANSCRIPTASES"/>
    <property type="match status" value="1"/>
</dbReference>
<evidence type="ECO:0008006" key="3">
    <source>
        <dbReference type="Google" id="ProtNLM"/>
    </source>
</evidence>
<dbReference type="Proteomes" id="UP000502823">
    <property type="component" value="Unassembled WGS sequence"/>
</dbReference>
<name>A0A6L2P9T0_COPFO</name>
<comment type="caution">
    <text evidence="1">The sequence shown here is derived from an EMBL/GenBank/DDBJ whole genome shotgun (WGS) entry which is preliminary data.</text>
</comment>
<reference evidence="2" key="1">
    <citation type="submission" date="2020-01" db="EMBL/GenBank/DDBJ databases">
        <title>Draft genome sequence of the Termite Coptotermes fromosanus.</title>
        <authorList>
            <person name="Itakura S."/>
            <person name="Yosikawa Y."/>
            <person name="Umezawa K."/>
        </authorList>
    </citation>
    <scope>NUCLEOTIDE SEQUENCE [LARGE SCALE GENOMIC DNA]</scope>
</reference>
<evidence type="ECO:0000313" key="1">
    <source>
        <dbReference type="EMBL" id="GFG29094.1"/>
    </source>
</evidence>